<feature type="region of interest" description="Disordered" evidence="1">
    <location>
        <begin position="1625"/>
        <end position="1660"/>
    </location>
</feature>
<feature type="compositionally biased region" description="Gly residues" evidence="1">
    <location>
        <begin position="129"/>
        <end position="148"/>
    </location>
</feature>
<sequence length="3125" mass="295286">MLSQDLSQEQGEARFKGNTAADLQAWAAAPGRKRRVGRQARGRWPAERLMGCLAAVFLALGAPLAMATPIAVVSEYYQGGTGGPGQTGGTPDKVSSVSPDGFLSSSKDIDAHYAIGIYGESLGGQGGGGTHGDFVNGDGGKGGDGGPGNSVQIKNLYRITTQPDQQIGIYASSGGGDGGGGGDAFWVNKTGGDGGKGGDAGAVTVINGEGGVITTTGQGAHGIFAQSKGGTGGAGGAGGGAHGKGGCGQGGGGGGPVTVTNAGDIIINDIEAYGIYAQSVGGFGGSGGLGHGIVGYGGDGNSGGDGNTVTVTNSGAIRTTGEADSDAIHAESIGGGGGSAGAAHGLVAIGGQGEAGGFGGDIIINNTGALWAYSKSRGIFAQSIGGGGGKAQSSVDGLVAIGGSSSIGGKAGQVQITNQADITACSNAIYAESIGGGGGCGTQAVGMVSIGGGGAGGGDGGAVSVTSAGNLATSQDNASAVLAKSTGGGGGSGGNSVGAGFWAGVAIGGKADKGGNAGPVTVNCDLGSSLTTTGHASHGVEAQSIGGGGGSGGYAVAGAIGDFLTTTVALGGSAGGGGAGNDVNVSSAANINTLGANADGILAQSTGGGGGSGGFGVAGNVGPGWQVSVGLGGSGGSGGSGGEVVVITTADKAITTAGNNSLGILAQSTGGGGGSGGFDVAANAGGISATVGLGGQGGSGGAGGPVQVDSGSAITTTGNNAHALLAQSVGGGGGTGGFNVSGGVSVGSAAVSLGGAGGDGGHGGQVTVNSAGDLSTAGDNAWGVSAQSVGGGGGAGGFSVAGNISGLFGASVSLGGSGGGGGSGGQVQATLSGDAISTQGQNSPAIGAQSVGGGGGAGGFSISGSVVTGTPEYPSFTANVSLGGNGGQGNSGGEVDVTSNVGAITTAGDHAQGIKAASTGGGGGSAGYSIAAGFSKNASLSFSLGGQGGDGNMGGPVSVESHSAITTSGAGSQGILAQSLGGGGGDGGFSVTGDFTYSGKSLDLGVAVGGSGGTGSHGSQVAVKSLGPTISTAGDGAAGVEARSQGGGGGDASFSGALSLGPTAFAFGFAKVPGLTLGNVGGGAGDGGEVSLENQSDVSTQGDAAEGLLAQSVGGGGGKGSFKLRGQVGFGEQGFQFKLGAQGSAGGGGGDAGPVTVNDHVAAGVTQKTIATSGHNSHGIAAQSIGGGGGKGGNAMQLGVTSQEGWFPQMNFVFGGAGGAGGAADEVSVTSDSGITTQGENASGILAQSVGGGGGDGGLAVGLSIKTQPTKLVLGALSVVKGGSGGSGDAAGLVTVESHGSEIATRGNSAAGIHAQSVGGGGGSGGGSYSGSFNYSGKDSGLAVSLALGGSGGSGGGSGGATVTCAGAISTGATQEQNFVSGNDSSGILAQSIGGGGGSGGYTVAGVFNLSKEKKNGSLALSFGAQGGEGNTAGEVSVTSTGAAIRTLGDRSWGIAAHSIGGGGGSGGFSVAAGVDLSPQLIGGDLSLSMGGDGGAGADAGAVTVQSSSSIATGWSDQAGIHGHDSPGIQALSLGGGGGSGGFSLVAGVSSGIDLDVSMGGKGGGSGKGGEVSISQGSGQISTLGDRSAGIDARSVGGGGGSGGFSIIGDLSVIGSLGASVGGSAGDGSDGGGVQISSGSSSIKTQGDDSPGITAQSAGGGGSSGGFIVVGAADVGGMEVGVGGTGGDGGQGGSITVTDTGKLIETAGNRSVGITAQSVGGGGGSGGFSVIGDVSSAGDVAVSLGSSGGSGGGAGTVNLASASSVNTQGDDSTGVMAQSVGGGGGDGGLSVIGNLSIVGNVNFSLGAQGGDGGQGSKVTINYGTGQISTLGDRSAGIIGQSVGGGGGGGGLSVSGAVSLSTLGVTLGGSAGSGSDGGEMQISSGSSIKTQGDHAPGLQAQSVGGGGGNAGVSVAGELSLAGLGIGIGADNGQGGQGGSITITDTGKLIETAGKQAPGLLAQSIGAGGGTAGFCFSQAGYIPFPIHCGGKNGVSGSGQAVTVQSSSSITTHNDNSPGLLAQSIGAGGGFAGADLAAGAPQSGDVTLGAENQAHGDAGPVQVKTTGTNITTAGKGAIGVAAQSIGGGGGLGWVTAPDNAGATGSLTLGGNNAGGSGGAVSLTNSSHVTVSGAGAHGLVAQSLGAGGGLGSTVAKGAAIHFGGDKNASGDGGEVTVTSTGAINLNNSIAACGLLAQSIGGGGGLVSHTSSEAPTPFSGGLTSWGNSSQGSGKNVTVTSSGNIDAGGQACIGIAAQSLGGGGGLNMSQGQGGSAGAYGDSGDVTVTQAGTMKLTGADSIGILAQSEAGRGTVGSVTVNVNGAVEVLGNSARGILAYAEGHIVQSPVNFTVAENASLVVGPASGKDPNSVALSINTNNNTNIENYGTITSAGNLLSINPVSPYSPCNFTNYGTLSSHGDLTWEYNGTFKLADGKQTIDGCLIMKPCGDYGQPPLYQLEKGELVTKGLRMDFGPVNFTQSGGTNTVNGDILIASDTGLEASFTLQDGQVNADNIRIANEFDYAAGVFTQSGGTNRVTGNLIIGLNQTCYGVYKLDGGRLQGDEPQVLPGGHFIKQKSAELEFDKLTIAQGGEFTGGGLVVGHIESSGLIRPGNSVGTLTIQGALVKNAGGRLAMEIASAGDYDRLAVTGTPGTLTVAADSMVGFTLLDGYCPRGNQVFPGIITASGGVQGVFQGVSNQQISPTLFWQPRYCANSMDLAVQRNYTHAGLGLNANQAAIGAMLNRLAGVTTGDLDTVLHTIDYLPDNTGVRQAFQQVSAEKSAALSNLALTGASFQMRQQAQRLTDLRFGPRGGGPAADGFGALRLNYSSLQGLMLAYNSASLAGLLTPRPGTAAEKPWGFYLYPSLVLGSQQSSLNQTGYNFNMAGFTTGADCWLGDNLVLGLATGYSHSDADFKGSGGNVATNTWPLTAYAAYLGRSWYTYGSLGYALNLFDLERNLAFGGLQRTAKSSPTGHQLNAYGEAGYDVKAKNLIITPMASLAYSGLWIDSYQESGAGALNLQVGGQSADSLQTGVGLKVAAPVKRAAFTLVPQVYASYQHEFANGSRGLNASLSQAGTTFAFRTDAAQRDFAVVGAKVDLVTRKNVQIGVNYNAEVGRGNSTAHSVYAGVRWQF</sequence>
<dbReference type="SUPFAM" id="SSF103515">
    <property type="entry name" value="Autotransporter"/>
    <property type="match status" value="1"/>
</dbReference>
<dbReference type="OrthoDB" id="5368632at2"/>
<keyword evidence="2" id="KW-0472">Membrane</keyword>
<dbReference type="Proteomes" id="UP000000483">
    <property type="component" value="Chromosome"/>
</dbReference>
<dbReference type="HOGENOM" id="CLU_225718_0_0_7"/>
<reference evidence="5" key="2">
    <citation type="submission" date="2011-03" db="EMBL/GenBank/DDBJ databases">
        <title>The complete genome of Desulfobacca acetoxidans DSM 11109.</title>
        <authorList>
            <consortium name="US DOE Joint Genome Institute (JGI-PGF)"/>
            <person name="Lucas S."/>
            <person name="Copeland A."/>
            <person name="Lapidus A."/>
            <person name="Bruce D."/>
            <person name="Goodwin L."/>
            <person name="Pitluck S."/>
            <person name="Peters L."/>
            <person name="Kyrpides N."/>
            <person name="Mavromatis K."/>
            <person name="Ivanova N."/>
            <person name="Ovchinnikova G."/>
            <person name="Teshima H."/>
            <person name="Detter J.C."/>
            <person name="Han C."/>
            <person name="Land M."/>
            <person name="Hauser L."/>
            <person name="Markowitz V."/>
            <person name="Cheng J.-F."/>
            <person name="Hugenholtz P."/>
            <person name="Woyke T."/>
            <person name="Wu D."/>
            <person name="Spring S."/>
            <person name="Schueler E."/>
            <person name="Brambilla E."/>
            <person name="Klenk H.-P."/>
            <person name="Eisen J.A."/>
        </authorList>
    </citation>
    <scope>NUCLEOTIDE SEQUENCE [LARGE SCALE GENOMIC DNA]</scope>
    <source>
        <strain evidence="5">ATCC 700848 / DSM 11109 / ASRB2</strain>
    </source>
</reference>
<feature type="transmembrane region" description="Helical" evidence="2">
    <location>
        <begin position="49"/>
        <end position="72"/>
    </location>
</feature>
<feature type="region of interest" description="Disordered" evidence="1">
    <location>
        <begin position="1561"/>
        <end position="1586"/>
    </location>
</feature>
<dbReference type="SMART" id="SM00869">
    <property type="entry name" value="Autotransporter"/>
    <property type="match status" value="1"/>
</dbReference>
<proteinExistence type="predicted"/>
<dbReference type="eggNOG" id="COG4625">
    <property type="taxonomic scope" value="Bacteria"/>
</dbReference>
<organism evidence="4 5">
    <name type="scientific">Desulfobacca acetoxidans (strain ATCC 700848 / DSM 11109 / ASRB2)</name>
    <dbReference type="NCBI Taxonomy" id="880072"/>
    <lineage>
        <taxon>Bacteria</taxon>
        <taxon>Pseudomonadati</taxon>
        <taxon>Thermodesulfobacteriota</taxon>
        <taxon>Desulfobaccia</taxon>
        <taxon>Desulfobaccales</taxon>
        <taxon>Desulfobaccaceae</taxon>
        <taxon>Desulfobacca</taxon>
    </lineage>
</organism>
<feature type="compositionally biased region" description="Polar residues" evidence="1">
    <location>
        <begin position="1880"/>
        <end position="1889"/>
    </location>
</feature>
<dbReference type="RefSeq" id="WP_013705233.1">
    <property type="nucleotide sequence ID" value="NC_015388.1"/>
</dbReference>
<evidence type="ECO:0000313" key="5">
    <source>
        <dbReference type="Proteomes" id="UP000000483"/>
    </source>
</evidence>
<name>F2NED0_DESAR</name>
<evidence type="ECO:0000256" key="2">
    <source>
        <dbReference type="SAM" id="Phobius"/>
    </source>
</evidence>
<reference evidence="4 5" key="1">
    <citation type="journal article" date="2011" name="Stand. Genomic Sci.">
        <title>Complete genome sequence of the acetate-degrading sulfate reducer Desulfobacca acetoxidans type strain (ASRB2).</title>
        <authorList>
            <person name="Goker M."/>
            <person name="Teshima H."/>
            <person name="Lapidus A."/>
            <person name="Nolan M."/>
            <person name="Lucas S."/>
            <person name="Hammon N."/>
            <person name="Deshpande S."/>
            <person name="Cheng J.F."/>
            <person name="Tapia R."/>
            <person name="Han C."/>
            <person name="Goodwin L."/>
            <person name="Pitluck S."/>
            <person name="Huntemann M."/>
            <person name="Liolios K."/>
            <person name="Ivanova N."/>
            <person name="Pagani I."/>
            <person name="Mavromatis K."/>
            <person name="Ovchinikova G."/>
            <person name="Pati A."/>
            <person name="Chen A."/>
            <person name="Palaniappan K."/>
            <person name="Land M."/>
            <person name="Hauser L."/>
            <person name="Brambilla E.M."/>
            <person name="Rohde M."/>
            <person name="Spring S."/>
            <person name="Detter J.C."/>
            <person name="Woyke T."/>
            <person name="Bristow J."/>
            <person name="Eisen J.A."/>
            <person name="Markowitz V."/>
            <person name="Hugenholtz P."/>
            <person name="Kyrpides N.C."/>
            <person name="Klenk H.P."/>
        </authorList>
    </citation>
    <scope>NUCLEOTIDE SEQUENCE [LARGE SCALE GENOMIC DNA]</scope>
    <source>
        <strain evidence="5">ATCC 700848 / DSM 11109 / ASRB2</strain>
    </source>
</reference>
<feature type="region of interest" description="Disordered" evidence="1">
    <location>
        <begin position="129"/>
        <end position="150"/>
    </location>
</feature>
<protein>
    <submittedName>
        <fullName evidence="4">Outer membrane autotransporter barrel domain protein</fullName>
    </submittedName>
</protein>
<feature type="domain" description="Autotransporter" evidence="3">
    <location>
        <begin position="2846"/>
        <end position="3125"/>
    </location>
</feature>
<dbReference type="PROSITE" id="PS51208">
    <property type="entry name" value="AUTOTRANSPORTER"/>
    <property type="match status" value="1"/>
</dbReference>
<feature type="compositionally biased region" description="Gly residues" evidence="1">
    <location>
        <begin position="1561"/>
        <end position="1570"/>
    </location>
</feature>
<dbReference type="InterPro" id="IPR036709">
    <property type="entry name" value="Autotransporte_beta_dom_sf"/>
</dbReference>
<evidence type="ECO:0000256" key="1">
    <source>
        <dbReference type="SAM" id="MobiDB-lite"/>
    </source>
</evidence>
<accession>F2NED0</accession>
<feature type="region of interest" description="Disordered" evidence="1">
    <location>
        <begin position="1869"/>
        <end position="1902"/>
    </location>
</feature>
<dbReference type="STRING" id="880072.Desac_0227"/>
<evidence type="ECO:0000259" key="3">
    <source>
        <dbReference type="PROSITE" id="PS51208"/>
    </source>
</evidence>
<gene>
    <name evidence="4" type="ordered locus">Desac_0227</name>
</gene>
<feature type="compositionally biased region" description="Gly residues" evidence="1">
    <location>
        <begin position="1625"/>
        <end position="1634"/>
    </location>
</feature>
<keyword evidence="2" id="KW-1133">Transmembrane helix</keyword>
<dbReference type="KEGG" id="dao:Desac_0227"/>
<evidence type="ECO:0000313" key="4">
    <source>
        <dbReference type="EMBL" id="AEB08120.1"/>
    </source>
</evidence>
<feature type="compositionally biased region" description="Polar residues" evidence="1">
    <location>
        <begin position="1573"/>
        <end position="1585"/>
    </location>
</feature>
<dbReference type="EMBL" id="CP002629">
    <property type="protein sequence ID" value="AEB08120.1"/>
    <property type="molecule type" value="Genomic_DNA"/>
</dbReference>
<keyword evidence="5" id="KW-1185">Reference proteome</keyword>
<keyword evidence="2" id="KW-0812">Transmembrane</keyword>
<dbReference type="InterPro" id="IPR005546">
    <property type="entry name" value="Autotransporte_beta"/>
</dbReference>